<reference evidence="1" key="1">
    <citation type="submission" date="2022-08" db="EMBL/GenBank/DDBJ databases">
        <title>Genome Sequence of Pycnoporus sanguineus.</title>
        <authorList>
            <person name="Buettner E."/>
        </authorList>
    </citation>
    <scope>NUCLEOTIDE SEQUENCE</scope>
    <source>
        <strain evidence="1">CG-C14</strain>
    </source>
</reference>
<protein>
    <submittedName>
        <fullName evidence="1">Uncharacterized protein</fullName>
    </submittedName>
</protein>
<sequence length="1015" mass="109220">MMYPCPSVDPKLSGGSQCKIANPHSNAAVDLNGDCLADIFLVCEDRPGTKYFQIWVNNKDNGFALAQQGPLPSGTQAISFADIDRDGTLDMLFATCSSVSSSTGIGSSCSVNIAYNKQLPLCTSSTVPSVQNGKRICRPPDDLCTADSNFKFDLSERADNDAFVRIPLADIFPPTSKTPGTPSLLVLDTTQSPPIPVPIKLGDVNQDGFPDLLAIVVTGSGSHRSRTPQLALSVPCAKGIAGCGGDGSGRRGWHVVKKDVDPLVGVQDARSIAFLDVDEDGTLDMMVQRTGNQGQGNILFVQNNFYYDAFFLKAIVLNGACGSGTCPAADGGKKYHPYGVSYSGATYKYTVLDTSGRRSAAQVGQMPQAAYQSLLTPYVYFGLGRTNNYIENLFVGSTKHTDQHYINMEGVIPNSKVVIIPPVEGDAWKRELYLRPGEWIPWVTLTVVVSLIVLAVIVLVLHLNEKLLSTQAFPTFLTLPSSTSLFKASSVLCAAGPKAFNDKGKPMEVRLSNMVAAKAISDAVRTSLGPRGMDKMIQTSKGELIITNDGATILKSIQALHPAAKMLVDLSAAQDVEAGDGTTSVVVLAGSLLGAAEKMLQKGIHPTIIAESFQRASAKAVEYLTEISTPINLEDRTSLLRAATTSLNSKIVSQYSSTLAPIAVAAVTRLATNESSNVDLRDIRIVKKVGGTIEDTELVDGVVLNQNVVTTVGGPTRIEKAKIGLIQFQLSAPKPDMDNTVVINDYRQMDKVIKEGRQYLLNMCKKIKKANCNVLLIQKSILRDAVDDISLTFLKRLNILVVKDVERDEIEFLSKSLGCKPVADIEAFTEDKLGYADLVEETTHAGAKVVRITGVKNRGRTVSVLAMGSNSLVLEECERSLHDALCVVRCLVKKRALIAGGGAPEIHVSRLLSQYAHSLKGMEAYCFQAYADALEVIPTTLAENAGLNPIAIVTELRNRHALGERNAGINVRKGLISNILEEEVVQPLLVSTSAIELATETVCLLLKIDDYVQTR</sequence>
<organism evidence="1 2">
    <name type="scientific">Trametes sanguinea</name>
    <dbReference type="NCBI Taxonomy" id="158606"/>
    <lineage>
        <taxon>Eukaryota</taxon>
        <taxon>Fungi</taxon>
        <taxon>Dikarya</taxon>
        <taxon>Basidiomycota</taxon>
        <taxon>Agaricomycotina</taxon>
        <taxon>Agaricomycetes</taxon>
        <taxon>Polyporales</taxon>
        <taxon>Polyporaceae</taxon>
        <taxon>Trametes</taxon>
    </lineage>
</organism>
<name>A0ACC1PL69_9APHY</name>
<evidence type="ECO:0000313" key="1">
    <source>
        <dbReference type="EMBL" id="KAJ2993463.1"/>
    </source>
</evidence>
<comment type="caution">
    <text evidence="1">The sequence shown here is derived from an EMBL/GenBank/DDBJ whole genome shotgun (WGS) entry which is preliminary data.</text>
</comment>
<dbReference type="Proteomes" id="UP001144978">
    <property type="component" value="Unassembled WGS sequence"/>
</dbReference>
<keyword evidence="2" id="KW-1185">Reference proteome</keyword>
<evidence type="ECO:0000313" key="2">
    <source>
        <dbReference type="Proteomes" id="UP001144978"/>
    </source>
</evidence>
<proteinExistence type="predicted"/>
<accession>A0ACC1PL69</accession>
<dbReference type="EMBL" id="JANSHE010002267">
    <property type="protein sequence ID" value="KAJ2993463.1"/>
    <property type="molecule type" value="Genomic_DNA"/>
</dbReference>
<gene>
    <name evidence="1" type="ORF">NUW54_g7716</name>
</gene>